<dbReference type="RefSeq" id="WP_160131096.1">
    <property type="nucleotide sequence ID" value="NZ_CP019288.1"/>
</dbReference>
<dbReference type="OrthoDB" id="947434at2"/>
<feature type="domain" description="Outer membrane protein beta-barrel" evidence="1">
    <location>
        <begin position="18"/>
        <end position="172"/>
    </location>
</feature>
<dbReference type="SUPFAM" id="SSF56925">
    <property type="entry name" value="OMPA-like"/>
    <property type="match status" value="1"/>
</dbReference>
<dbReference type="InterPro" id="IPR011250">
    <property type="entry name" value="OMP/PagP_B-barrel"/>
</dbReference>
<organism evidence="2 3">
    <name type="scientific">Kordia antarctica</name>
    <dbReference type="NCBI Taxonomy" id="1218801"/>
    <lineage>
        <taxon>Bacteria</taxon>
        <taxon>Pseudomonadati</taxon>
        <taxon>Bacteroidota</taxon>
        <taxon>Flavobacteriia</taxon>
        <taxon>Flavobacteriales</taxon>
        <taxon>Flavobacteriaceae</taxon>
        <taxon>Kordia</taxon>
    </lineage>
</organism>
<proteinExistence type="predicted"/>
<protein>
    <recommendedName>
        <fullName evidence="1">Outer membrane protein beta-barrel domain-containing protein</fullName>
    </recommendedName>
</protein>
<dbReference type="Proteomes" id="UP000464657">
    <property type="component" value="Chromosome"/>
</dbReference>
<dbReference type="Pfam" id="PF13568">
    <property type="entry name" value="OMP_b-brl_2"/>
    <property type="match status" value="1"/>
</dbReference>
<accession>A0A7L4ZPJ4</accession>
<evidence type="ECO:0000259" key="1">
    <source>
        <dbReference type="Pfam" id="PF13568"/>
    </source>
</evidence>
<sequence>MKRIVFIITIIFCLQSKAQDVSYGISVGTNVYSLLTDSNVSFNPSGSYSIPEYAGLHVGVYGDYQLNDHFGIVADIAYEKRTINIDPRTKLSYISLSPKLKFDINGSYNQGFYLKSGLRYAILTAAETTTGVDVKEGYKNGAFSLNLGVGTNFSKFLGLELIFDYSLTNAFDADVKSKMFGAYAMLTVDIEKLIHK</sequence>
<dbReference type="EMBL" id="CP019288">
    <property type="protein sequence ID" value="QHI38552.1"/>
    <property type="molecule type" value="Genomic_DNA"/>
</dbReference>
<dbReference type="KEGG" id="kan:IMCC3317_39450"/>
<gene>
    <name evidence="2" type="ORF">IMCC3317_39450</name>
</gene>
<name>A0A7L4ZPJ4_9FLAO</name>
<dbReference type="AlphaFoldDB" id="A0A7L4ZPJ4"/>
<evidence type="ECO:0000313" key="3">
    <source>
        <dbReference type="Proteomes" id="UP000464657"/>
    </source>
</evidence>
<evidence type="ECO:0000313" key="2">
    <source>
        <dbReference type="EMBL" id="QHI38552.1"/>
    </source>
</evidence>
<dbReference type="Gene3D" id="2.40.160.20">
    <property type="match status" value="1"/>
</dbReference>
<keyword evidence="3" id="KW-1185">Reference proteome</keyword>
<reference evidence="2 3" key="1">
    <citation type="journal article" date="2013" name="Int. J. Syst. Evol. Microbiol.">
        <title>Kordia antarctica sp. nov., isolated from Antarctic seawater.</title>
        <authorList>
            <person name="Baek K."/>
            <person name="Choi A."/>
            <person name="Kang I."/>
            <person name="Lee K."/>
            <person name="Cho J.C."/>
        </authorList>
    </citation>
    <scope>NUCLEOTIDE SEQUENCE [LARGE SCALE GENOMIC DNA]</scope>
    <source>
        <strain evidence="2 3">IMCC3317</strain>
    </source>
</reference>
<dbReference type="InterPro" id="IPR025665">
    <property type="entry name" value="Beta-barrel_OMP_2"/>
</dbReference>